<dbReference type="AlphaFoldDB" id="K7YW34"/>
<name>K7YW34_BDEBC</name>
<dbReference type="PROSITE" id="PS51300">
    <property type="entry name" value="NIRD"/>
    <property type="match status" value="1"/>
</dbReference>
<accession>K7YW34</accession>
<protein>
    <submittedName>
        <fullName evidence="1">Uncharacterized protein</fullName>
    </submittedName>
</protein>
<sequence>MSTFISGCSLNAELMEPSKVVQAPSSVRLPAVGAPDLSFGGSGFVQHKINMAVDLSSSINNLVVDASGKIYLAGTTNYQLEIMSMNADGSVNTSFGSQGYFRSRTPTYGEDSQMVLFNQSGVDYIQLVSTYIDYTTFGNRLLVSRLTSQGSAVNSFGTNGEVNIAMPDNTVLKNILRHSDGSFSIVFMYDRWPSQIRILKLTANGAVDASYGDNGQAIHMESPDDHDYLASTVDSSGRVVVLARDLTGDYINKIWRTTTTGLADTSFNTTGMVTLNSVTPQAFVTIVTDTSNRILIAGDRTNATKAVAYRFTEAGALDTAGFNSPNGFVQYEGSADRTFVSAATLGAAGSYRLLGQRTSKFEEWSISSAGVITLASNPATQASLTLPAQYEQNTPYIHSITVSATNEIYVLRRSDATIYFGDLRSHTDSLIHKILPNGQPDPSFNSGTLRILNDRPIREVASFKGLTTTDSAGNIYAINDLELGYDGIGISIHRYKPNGQLDSSYGTGGYVLVPDVKALYAQITSTGKLLMRTKKFTSGSGWSSGFLQLTPSGAFDNDFGTAGARFLSLPADHFIMYPGTDQKYPMTITKSGDILTMVVFRDDNLGQDYIAIWKVDASGNTVTTFGAQGLLQLPAADVWSVSRLIETEGDYLYLQSDIRDNDWKPHVALARVSLSTGLVDTAFGGSTMWKNLDIAGGTDTFQNTELGAVDSKNRLIVAAYYITPDSIHGDPNRMLVQRFNLDGSPDTSFNAGNPWEFEADPTITSEIFASISTDIDDKVFIGTNRSLIDPTVVRVNTVTALKENGELDTSFGTGGTYNLTPLINSSDTSAAIVGQSWTPSGKLVISVNGYEHPSTGRSWDMLLTLK</sequence>
<proteinExistence type="predicted"/>
<dbReference type="HOGENOM" id="CLU_330828_0_0_7"/>
<dbReference type="EMBL" id="CP002930">
    <property type="protein sequence ID" value="AFY00900.1"/>
    <property type="molecule type" value="Genomic_DNA"/>
</dbReference>
<dbReference type="Pfam" id="PF17164">
    <property type="entry name" value="DUF5122"/>
    <property type="match status" value="1"/>
</dbReference>
<dbReference type="PATRIC" id="fig|1069642.3.peg.1186"/>
<dbReference type="NCBIfam" id="TIGR02608">
    <property type="entry name" value="delta_60_rpt"/>
    <property type="match status" value="7"/>
</dbReference>
<evidence type="ECO:0000313" key="1">
    <source>
        <dbReference type="EMBL" id="AFY00900.1"/>
    </source>
</evidence>
<organism evidence="1 2">
    <name type="scientific">Bdellovibrio bacteriovorus str. Tiberius</name>
    <dbReference type="NCBI Taxonomy" id="1069642"/>
    <lineage>
        <taxon>Bacteria</taxon>
        <taxon>Pseudomonadati</taxon>
        <taxon>Bdellovibrionota</taxon>
        <taxon>Bdellovibrionia</taxon>
        <taxon>Bdellovibrionales</taxon>
        <taxon>Pseudobdellovibrionaceae</taxon>
        <taxon>Bdellovibrio</taxon>
    </lineage>
</organism>
<dbReference type="Gene3D" id="2.80.10.50">
    <property type="match status" value="4"/>
</dbReference>
<gene>
    <name evidence="1" type="ORF">Bdt_1201</name>
</gene>
<evidence type="ECO:0000313" key="2">
    <source>
        <dbReference type="Proteomes" id="UP000010074"/>
    </source>
</evidence>
<dbReference type="InterPro" id="IPR013431">
    <property type="entry name" value="Delta_60_rpt"/>
</dbReference>
<reference evidence="1 2" key="1">
    <citation type="journal article" date="2012" name="BMC Genomics">
        <title>Genome analysis of a simultaneously predatory and prey-independent, novel Bdellovibrio bacteriovorus from the River Tiber, supports in silico predictions of both ancient and recent lateral gene transfer from diverse bacteria.</title>
        <authorList>
            <person name="Hobley L."/>
            <person name="Lerner T.R."/>
            <person name="Williams L.E."/>
            <person name="Lambert C."/>
            <person name="Till R."/>
            <person name="Milner D.S."/>
            <person name="Basford S.M."/>
            <person name="Capeness M.J."/>
            <person name="Fenton A.K."/>
            <person name="Atterbury R.J."/>
            <person name="Harris M.A."/>
            <person name="Sockett R.E."/>
        </authorList>
    </citation>
    <scope>NUCLEOTIDE SEQUENCE [LARGE SCALE GENOMIC DNA]</scope>
    <source>
        <strain evidence="1 2">Tiberius</strain>
    </source>
</reference>
<dbReference type="Proteomes" id="UP000010074">
    <property type="component" value="Chromosome"/>
</dbReference>
<dbReference type="STRING" id="1069642.Bdt_1201"/>
<dbReference type="KEGG" id="bbat:Bdt_1201"/>